<feature type="repeat" description="TPR" evidence="3">
    <location>
        <begin position="141"/>
        <end position="174"/>
    </location>
</feature>
<dbReference type="SUPFAM" id="SSF48452">
    <property type="entry name" value="TPR-like"/>
    <property type="match status" value="1"/>
</dbReference>
<dbReference type="InterPro" id="IPR011990">
    <property type="entry name" value="TPR-like_helical_dom_sf"/>
</dbReference>
<name>A0A1B2JCK5_PICPA</name>
<protein>
    <submittedName>
        <fullName evidence="4">BA75_02729T0</fullName>
    </submittedName>
</protein>
<reference evidence="4 5" key="1">
    <citation type="submission" date="2016-02" db="EMBL/GenBank/DDBJ databases">
        <title>Comparative genomic and transcriptomic foundation for Pichia pastoris.</title>
        <authorList>
            <person name="Love K.R."/>
            <person name="Shah K.A."/>
            <person name="Whittaker C.A."/>
            <person name="Wu J."/>
            <person name="Bartlett M.C."/>
            <person name="Ma D."/>
            <person name="Leeson R.L."/>
            <person name="Priest M."/>
            <person name="Young S.K."/>
            <person name="Love J.C."/>
        </authorList>
    </citation>
    <scope>NUCLEOTIDE SEQUENCE [LARGE SCALE GENOMIC DNA]</scope>
    <source>
        <strain evidence="4 5">ATCC 28485</strain>
    </source>
</reference>
<keyword evidence="2 3" id="KW-0802">TPR repeat</keyword>
<keyword evidence="1" id="KW-0677">Repeat</keyword>
<dbReference type="InterPro" id="IPR019734">
    <property type="entry name" value="TPR_rpt"/>
</dbReference>
<dbReference type="PANTHER" id="PTHR22904">
    <property type="entry name" value="TPR REPEAT CONTAINING PROTEIN"/>
    <property type="match status" value="1"/>
</dbReference>
<dbReference type="AlphaFoldDB" id="A0A1B2JCK5"/>
<dbReference type="PANTHER" id="PTHR22904:SF523">
    <property type="entry name" value="STRESS-INDUCED-PHOSPHOPROTEIN 1"/>
    <property type="match status" value="1"/>
</dbReference>
<dbReference type="Gene3D" id="1.25.40.10">
    <property type="entry name" value="Tetratricopeptide repeat domain"/>
    <property type="match status" value="1"/>
</dbReference>
<dbReference type="OrthoDB" id="433738at2759"/>
<evidence type="ECO:0000256" key="2">
    <source>
        <dbReference type="ARBA" id="ARBA00022803"/>
    </source>
</evidence>
<evidence type="ECO:0000256" key="3">
    <source>
        <dbReference type="PROSITE-ProRule" id="PRU00339"/>
    </source>
</evidence>
<dbReference type="GO" id="GO:0051879">
    <property type="term" value="F:Hsp90 protein binding"/>
    <property type="evidence" value="ECO:0007669"/>
    <property type="project" value="TreeGrafter"/>
</dbReference>
<dbReference type="PROSITE" id="PS50005">
    <property type="entry name" value="TPR"/>
    <property type="match status" value="1"/>
</dbReference>
<dbReference type="SMART" id="SM00028">
    <property type="entry name" value="TPR"/>
    <property type="match status" value="3"/>
</dbReference>
<keyword evidence="5" id="KW-1185">Reference proteome</keyword>
<organism evidence="4 5">
    <name type="scientific">Komagataella pastoris</name>
    <name type="common">Yeast</name>
    <name type="synonym">Pichia pastoris</name>
    <dbReference type="NCBI Taxonomy" id="4922"/>
    <lineage>
        <taxon>Eukaryota</taxon>
        <taxon>Fungi</taxon>
        <taxon>Dikarya</taxon>
        <taxon>Ascomycota</taxon>
        <taxon>Saccharomycotina</taxon>
        <taxon>Pichiomycetes</taxon>
        <taxon>Pichiales</taxon>
        <taxon>Pichiaceae</taxon>
        <taxon>Komagataella</taxon>
    </lineage>
</organism>
<proteinExistence type="predicted"/>
<dbReference type="Proteomes" id="UP000094565">
    <property type="component" value="Chromosome 2"/>
</dbReference>
<evidence type="ECO:0000313" key="5">
    <source>
        <dbReference type="Proteomes" id="UP000094565"/>
    </source>
</evidence>
<accession>A0A1B2JCK5</accession>
<dbReference type="EMBL" id="CP014585">
    <property type="protein sequence ID" value="ANZ75760.1"/>
    <property type="molecule type" value="Genomic_DNA"/>
</dbReference>
<gene>
    <name evidence="4" type="primary">SEC72</name>
    <name evidence="4" type="ORF">ATY40_BA7502729</name>
</gene>
<evidence type="ECO:0000256" key="1">
    <source>
        <dbReference type="ARBA" id="ARBA00022737"/>
    </source>
</evidence>
<evidence type="ECO:0000313" key="4">
    <source>
        <dbReference type="EMBL" id="ANZ75760.1"/>
    </source>
</evidence>
<sequence>MLPFSYDVSSKKLKVTGDYADLENDIQQLNTLSGEILASKADVPSPPSKESFDKKLSHMAQKLHESAVSNIKTGKYPEAIKLLTTGLEMVNRRPKYESFQMTLSEMTIFIVTRADAYMMNGDFKGAFNDADLLVTLLPSIPDNYIRRGVALFKMGRYVDAKNNFERGLSFDSDNAKLKKELAFVLRKIDEENGEL</sequence>